<evidence type="ECO:0000256" key="3">
    <source>
        <dbReference type="ARBA" id="ARBA00022692"/>
    </source>
</evidence>
<feature type="transmembrane region" description="Helical" evidence="6">
    <location>
        <begin position="154"/>
        <end position="171"/>
    </location>
</feature>
<evidence type="ECO:0000256" key="2">
    <source>
        <dbReference type="ARBA" id="ARBA00022475"/>
    </source>
</evidence>
<sequence length="503" mass="54948">MQMKYAHNLREVENLSTNTYARKKALQNEDWWAAWLGLFIFCLGLGPYFGMDLLGWVTKASVWIEPAKAFAPISKTIGLNGFTSLLVTFLFVLAITTVAAKFVGSNIKKYAIGFTIIFWITMGCLMLGNIAYIGATPDKTASYGIGWSLGLGEMGYIIAMVVGLIIGNFFIKQADFLKEAAKPELFIKIGIVVLGASIAIKTLDAFGLATTIIIRGLCAVVEAYLIYWPVVYLIARKFFKFTPEWAAPLASGISICGVSAAIATGSAIRARPVIPVILSAVIIVFVALELLLLPWLAQAFLFKDPMVAGAWMGLAVKSDGGAIASGAITDSLIRGRALRELGINWEEGWILMVATTTKVFIDIFIGVWAFILAIIWSVFPIDKNASANPGERNKVSAVDIWDRFPKFIIGFVLTFLILFLVGVNNPDGVKALSTGVNEGNAFRTIFFGLCFFSIGLVTNVRKLWAEGMGRIVAIYGIALFGFILWFGLFISWLFYHGITPPTV</sequence>
<evidence type="ECO:0000256" key="6">
    <source>
        <dbReference type="SAM" id="Phobius"/>
    </source>
</evidence>
<proteinExistence type="predicted"/>
<evidence type="ECO:0000256" key="5">
    <source>
        <dbReference type="ARBA" id="ARBA00023136"/>
    </source>
</evidence>
<comment type="subcellular location">
    <subcellularLocation>
        <location evidence="1">Cell membrane</location>
        <topology evidence="1">Multi-pass membrane protein</topology>
    </subcellularLocation>
</comment>
<evidence type="ECO:0000256" key="4">
    <source>
        <dbReference type="ARBA" id="ARBA00022989"/>
    </source>
</evidence>
<feature type="transmembrane region" description="Helical" evidence="6">
    <location>
        <begin position="349"/>
        <end position="379"/>
    </location>
</feature>
<keyword evidence="5 6" id="KW-0472">Membrane</keyword>
<feature type="transmembrane region" description="Helical" evidence="6">
    <location>
        <begin position="31"/>
        <end position="49"/>
    </location>
</feature>
<feature type="transmembrane region" description="Helical" evidence="6">
    <location>
        <begin position="212"/>
        <end position="235"/>
    </location>
</feature>
<comment type="caution">
    <text evidence="7">The sequence shown here is derived from an EMBL/GenBank/DDBJ whole genome shotgun (WGS) entry which is preliminary data.</text>
</comment>
<dbReference type="AlphaFoldDB" id="A0A644VB19"/>
<keyword evidence="3 6" id="KW-0812">Transmembrane</keyword>
<feature type="transmembrane region" description="Helical" evidence="6">
    <location>
        <begin position="400"/>
        <end position="421"/>
    </location>
</feature>
<keyword evidence="4 6" id="KW-1133">Transmembrane helix</keyword>
<feature type="transmembrane region" description="Helical" evidence="6">
    <location>
        <begin position="274"/>
        <end position="296"/>
    </location>
</feature>
<dbReference type="InterPro" id="IPR018383">
    <property type="entry name" value="UPF0324_pro"/>
</dbReference>
<name>A0A644VB19_9ZZZZ</name>
<dbReference type="Pfam" id="PF03601">
    <property type="entry name" value="Cons_hypoth698"/>
    <property type="match status" value="1"/>
</dbReference>
<feature type="transmembrane region" description="Helical" evidence="6">
    <location>
        <begin position="82"/>
        <end position="103"/>
    </location>
</feature>
<dbReference type="PANTHER" id="PTHR30106">
    <property type="entry name" value="INNER MEMBRANE PROTEIN YEIH-RELATED"/>
    <property type="match status" value="1"/>
</dbReference>
<dbReference type="GO" id="GO:0005886">
    <property type="term" value="C:plasma membrane"/>
    <property type="evidence" value="ECO:0007669"/>
    <property type="project" value="UniProtKB-SubCell"/>
</dbReference>
<feature type="transmembrane region" description="Helical" evidence="6">
    <location>
        <begin position="441"/>
        <end position="460"/>
    </location>
</feature>
<reference evidence="7" key="1">
    <citation type="submission" date="2019-08" db="EMBL/GenBank/DDBJ databases">
        <authorList>
            <person name="Kucharzyk K."/>
            <person name="Murdoch R.W."/>
            <person name="Higgins S."/>
            <person name="Loffler F."/>
        </authorList>
    </citation>
    <scope>NUCLEOTIDE SEQUENCE</scope>
</reference>
<dbReference type="PANTHER" id="PTHR30106:SF1">
    <property type="entry name" value="UPF0324 MEMBRANE PROTEIN FN0533"/>
    <property type="match status" value="1"/>
</dbReference>
<keyword evidence="2" id="KW-1003">Cell membrane</keyword>
<feature type="transmembrane region" description="Helical" evidence="6">
    <location>
        <begin position="247"/>
        <end position="268"/>
    </location>
</feature>
<feature type="transmembrane region" description="Helical" evidence="6">
    <location>
        <begin position="472"/>
        <end position="495"/>
    </location>
</feature>
<evidence type="ECO:0008006" key="8">
    <source>
        <dbReference type="Google" id="ProtNLM"/>
    </source>
</evidence>
<feature type="transmembrane region" description="Helical" evidence="6">
    <location>
        <begin position="110"/>
        <end position="134"/>
    </location>
</feature>
<accession>A0A644VB19</accession>
<dbReference type="EMBL" id="VSSQ01000248">
    <property type="protein sequence ID" value="MPL87963.1"/>
    <property type="molecule type" value="Genomic_DNA"/>
</dbReference>
<organism evidence="7">
    <name type="scientific">bioreactor metagenome</name>
    <dbReference type="NCBI Taxonomy" id="1076179"/>
    <lineage>
        <taxon>unclassified sequences</taxon>
        <taxon>metagenomes</taxon>
        <taxon>ecological metagenomes</taxon>
    </lineage>
</organism>
<evidence type="ECO:0000256" key="1">
    <source>
        <dbReference type="ARBA" id="ARBA00004651"/>
    </source>
</evidence>
<evidence type="ECO:0000313" key="7">
    <source>
        <dbReference type="EMBL" id="MPL87963.1"/>
    </source>
</evidence>
<protein>
    <recommendedName>
        <fullName evidence="8">Sulfate exporter family transporter</fullName>
    </recommendedName>
</protein>
<gene>
    <name evidence="7" type="ORF">SDC9_33976</name>
</gene>